<reference evidence="1" key="1">
    <citation type="submission" date="2020-04" db="EMBL/GenBank/DDBJ databases">
        <authorList>
            <person name="Broberg M."/>
        </authorList>
    </citation>
    <scope>NUCLEOTIDE SEQUENCE</scope>
</reference>
<dbReference type="EMBL" id="CADEHS020000004">
    <property type="protein sequence ID" value="CAG9940263.1"/>
    <property type="molecule type" value="Genomic_DNA"/>
</dbReference>
<accession>A0ACA9THI3</accession>
<organism evidence="1 2">
    <name type="scientific">Clonostachys rosea f. rosea IK726</name>
    <dbReference type="NCBI Taxonomy" id="1349383"/>
    <lineage>
        <taxon>Eukaryota</taxon>
        <taxon>Fungi</taxon>
        <taxon>Dikarya</taxon>
        <taxon>Ascomycota</taxon>
        <taxon>Pezizomycotina</taxon>
        <taxon>Sordariomycetes</taxon>
        <taxon>Hypocreomycetidae</taxon>
        <taxon>Hypocreales</taxon>
        <taxon>Bionectriaceae</taxon>
        <taxon>Clonostachys</taxon>
    </lineage>
</organism>
<reference evidence="1" key="2">
    <citation type="submission" date="2021-10" db="EMBL/GenBank/DDBJ databases">
        <authorList>
            <person name="Piombo E."/>
        </authorList>
    </citation>
    <scope>NUCLEOTIDE SEQUENCE</scope>
</reference>
<sequence length="346" mass="40748">MAERMDTQVPTESILSSSEVEQYLHKDVRNEAALAAMAATYHKRFKEVDTYDGEFARYFEAIRDKGEAQFTKESLETAKALQPAIDYYTKVLPSEFLLLPFFSKNDTAHFGSLPPVDDSEFQRALYRLQAICEVTHQSDLRRVYVMIQYYHDRDKVSPYSSVELSQANMLYEMLFYRMFQICDKLFDSMEKKQCRPDPVARKRRDKKIIHGIVCHGLQFMYEFETQTTDKVREELIQKIVKGHWLRPRFWRDRREQRCRGPQLQEELCATQRIFDNKLGYIPRVCRSPCRECNYYEEKLPLPSSPKQTAASELVRTLLEQMKKQPEEPQVPAEETQSGHIHPADDN</sequence>
<keyword evidence="2" id="KW-1185">Reference proteome</keyword>
<protein>
    <submittedName>
        <fullName evidence="1">Uncharacterized protein</fullName>
    </submittedName>
</protein>
<dbReference type="Proteomes" id="UP000836387">
    <property type="component" value="Unassembled WGS sequence"/>
</dbReference>
<comment type="caution">
    <text evidence="1">The sequence shown here is derived from an EMBL/GenBank/DDBJ whole genome shotgun (WGS) entry which is preliminary data.</text>
</comment>
<proteinExistence type="predicted"/>
<evidence type="ECO:0000313" key="1">
    <source>
        <dbReference type="EMBL" id="CAG9940263.1"/>
    </source>
</evidence>
<evidence type="ECO:0000313" key="2">
    <source>
        <dbReference type="Proteomes" id="UP000836387"/>
    </source>
</evidence>
<name>A0ACA9THI3_BIOOC</name>
<gene>
    <name evidence="1" type="ORF">CRV2_00010599</name>
</gene>